<dbReference type="InterPro" id="IPR002639">
    <property type="entry name" value="UreF"/>
</dbReference>
<keyword evidence="2 3" id="KW-0143">Chaperone</keyword>
<evidence type="ECO:0000256" key="3">
    <source>
        <dbReference type="HAMAP-Rule" id="MF_01385"/>
    </source>
</evidence>
<dbReference type="PIRSF" id="PIRSF009467">
    <property type="entry name" value="Ureas_acces_UreF"/>
    <property type="match status" value="1"/>
</dbReference>
<comment type="subcellular location">
    <subcellularLocation>
        <location evidence="3">Cytoplasm</location>
    </subcellularLocation>
</comment>
<dbReference type="PANTHER" id="PTHR33620">
    <property type="entry name" value="UREASE ACCESSORY PROTEIN F"/>
    <property type="match status" value="1"/>
</dbReference>
<dbReference type="Proteomes" id="UP001528672">
    <property type="component" value="Unassembled WGS sequence"/>
</dbReference>
<sequence length="231" mass="24971">MSASPLSLLLRTLQLGDGTFPVGAFTFSNGLESALQTGVVTDAASLKRFVQGVASQSAGLDGVALLHAHRAARAADLRQLLVVDEALMIRRVGQEQRLMLTRMGKKLTELGERLAPGALPAQWLQCIRDGSTPGSYPVSAGLLFASLEVAEAEAFAVHHYGVVSMMLGAALRLMKIDHYTTQQIAFELHGDIDEIYQQKANCALEDMASFSPVFDVLVAQHEQATVRMFMN</sequence>
<keyword evidence="3" id="KW-0963">Cytoplasm</keyword>
<comment type="similarity">
    <text evidence="3">Belongs to the UreF family.</text>
</comment>
<dbReference type="Pfam" id="PF01730">
    <property type="entry name" value="UreF"/>
    <property type="match status" value="1"/>
</dbReference>
<dbReference type="HAMAP" id="MF_01385">
    <property type="entry name" value="UreF"/>
    <property type="match status" value="1"/>
</dbReference>
<dbReference type="Gene3D" id="1.10.4190.10">
    <property type="entry name" value="Urease accessory protein UreF"/>
    <property type="match status" value="1"/>
</dbReference>
<comment type="caution">
    <text evidence="4">The sequence shown here is derived from an EMBL/GenBank/DDBJ whole genome shotgun (WGS) entry which is preliminary data.</text>
</comment>
<organism evidence="4 5">
    <name type="scientific">Curvibacter microcysteis</name>
    <dbReference type="NCBI Taxonomy" id="3026419"/>
    <lineage>
        <taxon>Bacteria</taxon>
        <taxon>Pseudomonadati</taxon>
        <taxon>Pseudomonadota</taxon>
        <taxon>Betaproteobacteria</taxon>
        <taxon>Burkholderiales</taxon>
        <taxon>Comamonadaceae</taxon>
        <taxon>Curvibacter</taxon>
    </lineage>
</organism>
<comment type="function">
    <text evidence="3">Required for maturation of urease via the functional incorporation of the urease nickel metallocenter.</text>
</comment>
<evidence type="ECO:0000313" key="4">
    <source>
        <dbReference type="EMBL" id="MDD0813704.1"/>
    </source>
</evidence>
<keyword evidence="5" id="KW-1185">Reference proteome</keyword>
<comment type="subunit">
    <text evidence="3">UreD, UreF and UreG form a complex that acts as a GTP-hydrolysis-dependent molecular chaperone, activating the urease apoprotein by helping to assemble the nickel containing metallocenter of UreC. The UreE protein probably delivers the nickel.</text>
</comment>
<evidence type="ECO:0000256" key="1">
    <source>
        <dbReference type="ARBA" id="ARBA00022988"/>
    </source>
</evidence>
<evidence type="ECO:0000256" key="2">
    <source>
        <dbReference type="ARBA" id="ARBA00023186"/>
    </source>
</evidence>
<proteinExistence type="inferred from homology"/>
<evidence type="ECO:0000313" key="5">
    <source>
        <dbReference type="Proteomes" id="UP001528672"/>
    </source>
</evidence>
<dbReference type="RefSeq" id="WP_273925222.1">
    <property type="nucleotide sequence ID" value="NZ_JAQSIO010000001.1"/>
</dbReference>
<gene>
    <name evidence="3" type="primary">ureF</name>
    <name evidence="4" type="ORF">PSQ39_03595</name>
</gene>
<dbReference type="InterPro" id="IPR038277">
    <property type="entry name" value="UreF_sf"/>
</dbReference>
<reference evidence="4 5" key="1">
    <citation type="submission" date="2023-02" db="EMBL/GenBank/DDBJ databases">
        <title>Bacterial whole genome sequence for Curvibacter sp. HBC28.</title>
        <authorList>
            <person name="Le V."/>
            <person name="Ko S.-R."/>
            <person name="Ahn C.-Y."/>
            <person name="Oh H.-M."/>
        </authorList>
    </citation>
    <scope>NUCLEOTIDE SEQUENCE [LARGE SCALE GENOMIC DNA]</scope>
    <source>
        <strain evidence="4 5">HBC28</strain>
    </source>
</reference>
<dbReference type="PANTHER" id="PTHR33620:SF1">
    <property type="entry name" value="UREASE ACCESSORY PROTEIN F"/>
    <property type="match status" value="1"/>
</dbReference>
<accession>A0ABT5MCT9</accession>
<protein>
    <recommendedName>
        <fullName evidence="3">Urease accessory protein UreF</fullName>
    </recommendedName>
</protein>
<keyword evidence="1 3" id="KW-0996">Nickel insertion</keyword>
<name>A0ABT5MCT9_9BURK</name>
<dbReference type="EMBL" id="JAQSIO010000001">
    <property type="protein sequence ID" value="MDD0813704.1"/>
    <property type="molecule type" value="Genomic_DNA"/>
</dbReference>